<dbReference type="EMBL" id="GU647124">
    <property type="protein sequence ID" value="ADD97139.1"/>
    <property type="molecule type" value="mRNA"/>
</dbReference>
<keyword evidence="3 6" id="KW-0378">Hydrolase</keyword>
<dbReference type="InterPro" id="IPR029058">
    <property type="entry name" value="AB_hydrolase_fold"/>
</dbReference>
<protein>
    <recommendedName>
        <fullName evidence="6">Carboxylic ester hydrolase</fullName>
        <ecNumber evidence="6">3.1.1.-</ecNumber>
    </recommendedName>
</protein>
<reference evidence="8" key="1">
    <citation type="submission" date="2010-02" db="EMBL/GenBank/DDBJ databases">
        <title>Cloning of carboxylesterase genes from Helicoverpa armigera.</title>
        <authorList>
            <person name="Wu Y."/>
            <person name="Wu S."/>
            <person name="Yang Y."/>
        </authorList>
    </citation>
    <scope>NUCLEOTIDE SEQUENCE</scope>
</reference>
<evidence type="ECO:0000256" key="5">
    <source>
        <dbReference type="ARBA" id="ARBA00023180"/>
    </source>
</evidence>
<dbReference type="EMBL" id="GU647125">
    <property type="protein sequence ID" value="ADD97140.1"/>
    <property type="molecule type" value="mRNA"/>
</dbReference>
<evidence type="ECO:0000256" key="3">
    <source>
        <dbReference type="ARBA" id="ARBA00022801"/>
    </source>
</evidence>
<keyword evidence="5" id="KW-0325">Glycoprotein</keyword>
<gene>
    <name evidence="8" type="primary">CCE001i</name>
</gene>
<evidence type="ECO:0000256" key="4">
    <source>
        <dbReference type="ARBA" id="ARBA00023157"/>
    </source>
</evidence>
<dbReference type="InterPro" id="IPR050309">
    <property type="entry name" value="Type-B_Carboxylest/Lipase"/>
</dbReference>
<keyword evidence="6" id="KW-0732">Signal</keyword>
<keyword evidence="4" id="KW-1015">Disulfide bond</keyword>
<dbReference type="AlphaFoldDB" id="D5KX99"/>
<keyword evidence="2" id="KW-0719">Serine esterase</keyword>
<evidence type="ECO:0000259" key="7">
    <source>
        <dbReference type="Pfam" id="PF00135"/>
    </source>
</evidence>
<dbReference type="InterPro" id="IPR002018">
    <property type="entry name" value="CarbesteraseB"/>
</dbReference>
<dbReference type="ESTHER" id="helam-d5kx99">
    <property type="family name" value="Carb_B_Arthropoda"/>
</dbReference>
<dbReference type="PANTHER" id="PTHR11559">
    <property type="entry name" value="CARBOXYLESTERASE"/>
    <property type="match status" value="1"/>
</dbReference>
<feature type="domain" description="Carboxylesterase type B" evidence="7">
    <location>
        <begin position="30"/>
        <end position="533"/>
    </location>
</feature>
<evidence type="ECO:0000256" key="2">
    <source>
        <dbReference type="ARBA" id="ARBA00022487"/>
    </source>
</evidence>
<dbReference type="PROSITE" id="PS00122">
    <property type="entry name" value="CARBOXYLESTERASE_B_1"/>
    <property type="match status" value="1"/>
</dbReference>
<accession>D5KX99</accession>
<dbReference type="SUPFAM" id="SSF53474">
    <property type="entry name" value="alpha/beta-Hydrolases"/>
    <property type="match status" value="1"/>
</dbReference>
<feature type="chain" id="PRO_5007361146" description="Carboxylic ester hydrolase" evidence="6">
    <location>
        <begin position="20"/>
        <end position="551"/>
    </location>
</feature>
<dbReference type="GO" id="GO:0052689">
    <property type="term" value="F:carboxylic ester hydrolase activity"/>
    <property type="evidence" value="ECO:0007669"/>
    <property type="project" value="UniProtKB-KW"/>
</dbReference>
<comment type="similarity">
    <text evidence="1 6">Belongs to the type-B carboxylesterase/lipase family.</text>
</comment>
<feature type="signal peptide" evidence="6">
    <location>
        <begin position="1"/>
        <end position="19"/>
    </location>
</feature>
<dbReference type="Pfam" id="PF00135">
    <property type="entry name" value="COesterase"/>
    <property type="match status" value="1"/>
</dbReference>
<dbReference type="Gene3D" id="3.40.50.1820">
    <property type="entry name" value="alpha/beta hydrolase"/>
    <property type="match status" value="1"/>
</dbReference>
<evidence type="ECO:0000256" key="1">
    <source>
        <dbReference type="ARBA" id="ARBA00005964"/>
    </source>
</evidence>
<organism evidence="8">
    <name type="scientific">Helicoverpa armigera</name>
    <name type="common">Cotton bollworm</name>
    <name type="synonym">Heliothis armigera</name>
    <dbReference type="NCBI Taxonomy" id="29058"/>
    <lineage>
        <taxon>Eukaryota</taxon>
        <taxon>Metazoa</taxon>
        <taxon>Ecdysozoa</taxon>
        <taxon>Arthropoda</taxon>
        <taxon>Hexapoda</taxon>
        <taxon>Insecta</taxon>
        <taxon>Pterygota</taxon>
        <taxon>Neoptera</taxon>
        <taxon>Endopterygota</taxon>
        <taxon>Lepidoptera</taxon>
        <taxon>Glossata</taxon>
        <taxon>Ditrysia</taxon>
        <taxon>Noctuoidea</taxon>
        <taxon>Noctuidae</taxon>
        <taxon>Heliothinae</taxon>
        <taxon>Helicoverpa</taxon>
    </lineage>
</organism>
<evidence type="ECO:0000256" key="6">
    <source>
        <dbReference type="RuleBase" id="RU361235"/>
    </source>
</evidence>
<sequence>MKIMYLVTIPILIVLSVAAFTNCDEDEWRKVHIAQGDLLGRKDPAFGLYAFYNIPYATVPSGPDRFKAPLPGPVWEQPREAVDKGVICMQVPTKPTKSLTMQEDCLIANIFVPDTDEKDLPVIVSMHGGGFELGYGAVLAPKYLVKTKKVIAVNFNYRLGVHGFLCLGTSDVPGNAGLKDQLALLRWVKENIASFGGNPDDVTITGGSAGSISTLLLMLSNTTEGLFRKVVPESGAAVSSLAVQLDPLEYAKDWAKTLNFTNVDDLAALEDFHKNTPLQSLFHSAQRTDSTLFHSPCIERQTSEQSFLDDSPYNIIKSGNYRKVPILIGTSNMEGLLEKNKFKRWEMAMNENFSKFLPGDLQFDNTEEKKETAKKVKELYFGEQPVSEDTILSYIQYFGDVMFNYPTLRTVQLLIESGHDQIYLYQYSFVDESTPFVPYTKVRGAGHCAQSVAIFDGIAFVTSNESTLSVEYQQMNATMRELWTNFAVHGMPVLNGSSLPAWPTVGADGSPYMILNQPLQLAGAFLEKRAKFWNDLYDGHYRAPIPPQLGH</sequence>
<evidence type="ECO:0000313" key="8">
    <source>
        <dbReference type="EMBL" id="ADD97139.1"/>
    </source>
</evidence>
<dbReference type="InterPro" id="IPR019826">
    <property type="entry name" value="Carboxylesterase_B_AS"/>
</dbReference>
<dbReference type="EC" id="3.1.1.-" evidence="6"/>
<name>D5KX99_HELAM</name>
<dbReference type="OrthoDB" id="3200163at2759"/>
<proteinExistence type="evidence at transcript level"/>